<dbReference type="EMBL" id="JAJSBI010000023">
    <property type="protein sequence ID" value="MCD9878696.1"/>
    <property type="molecule type" value="Genomic_DNA"/>
</dbReference>
<sequence length="52" mass="5550">MAVNRSNAEALFPRLGGGPVSAPAQSPAVRLRQSARRAGARLFFRLVQSGTR</sequence>
<protein>
    <submittedName>
        <fullName evidence="1">Uncharacterized protein</fullName>
    </submittedName>
</protein>
<evidence type="ECO:0000313" key="1">
    <source>
        <dbReference type="EMBL" id="MCD9878696.1"/>
    </source>
</evidence>
<organism evidence="1 2">
    <name type="scientific">Streptomyces guryensis</name>
    <dbReference type="NCBI Taxonomy" id="2886947"/>
    <lineage>
        <taxon>Bacteria</taxon>
        <taxon>Bacillati</taxon>
        <taxon>Actinomycetota</taxon>
        <taxon>Actinomycetes</taxon>
        <taxon>Kitasatosporales</taxon>
        <taxon>Streptomycetaceae</taxon>
        <taxon>Streptomyces</taxon>
    </lineage>
</organism>
<reference evidence="1" key="1">
    <citation type="submission" date="2021-12" db="EMBL/GenBank/DDBJ databases">
        <authorList>
            <person name="Lee J.-H."/>
            <person name="Kim S.-B."/>
        </authorList>
    </citation>
    <scope>NUCLEOTIDE SEQUENCE</scope>
    <source>
        <strain evidence="1">NR30</strain>
    </source>
</reference>
<accession>A0A9Q3Z7Y1</accession>
<comment type="caution">
    <text evidence="1">The sequence shown here is derived from an EMBL/GenBank/DDBJ whole genome shotgun (WGS) entry which is preliminary data.</text>
</comment>
<name>A0A9Q3Z7Y1_9ACTN</name>
<dbReference type="AlphaFoldDB" id="A0A9Q3Z7Y1"/>
<keyword evidence="2" id="KW-1185">Reference proteome</keyword>
<dbReference type="RefSeq" id="WP_232652907.1">
    <property type="nucleotide sequence ID" value="NZ_JAJSBI010000023.1"/>
</dbReference>
<proteinExistence type="predicted"/>
<gene>
    <name evidence="1" type="ORF">LJ657_34855</name>
</gene>
<dbReference type="Proteomes" id="UP001108029">
    <property type="component" value="Unassembled WGS sequence"/>
</dbReference>
<evidence type="ECO:0000313" key="2">
    <source>
        <dbReference type="Proteomes" id="UP001108029"/>
    </source>
</evidence>